<feature type="domain" description="Coenzyme PQQ synthesis protein F C-terminal lobe" evidence="9">
    <location>
        <begin position="511"/>
        <end position="613"/>
    </location>
</feature>
<dbReference type="Pfam" id="PF22456">
    <property type="entry name" value="PqqF-like_C_4"/>
    <property type="match status" value="1"/>
</dbReference>
<keyword evidence="5" id="KW-0862">Zinc</keyword>
<dbReference type="Pfam" id="PF22455">
    <property type="entry name" value="PqqF_C_3"/>
    <property type="match status" value="1"/>
</dbReference>
<comment type="caution">
    <text evidence="11">The sequence shown here is derived from an EMBL/GenBank/DDBJ whole genome shotgun (WGS) entry which is preliminary data.</text>
</comment>
<dbReference type="InterPro" id="IPR054734">
    <property type="entry name" value="PqqF-like_C_4"/>
</dbReference>
<dbReference type="Proteomes" id="UP001565243">
    <property type="component" value="Unassembled WGS sequence"/>
</dbReference>
<dbReference type="SUPFAM" id="SSF63411">
    <property type="entry name" value="LuxS/MPP-like metallohydrolase"/>
    <property type="match status" value="3"/>
</dbReference>
<evidence type="ECO:0000256" key="1">
    <source>
        <dbReference type="ARBA" id="ARBA00007261"/>
    </source>
</evidence>
<dbReference type="EMBL" id="JBGFFX010000011">
    <property type="protein sequence ID" value="MEY8772130.1"/>
    <property type="molecule type" value="Genomic_DNA"/>
</dbReference>
<dbReference type="Gene3D" id="3.30.830.10">
    <property type="entry name" value="Metalloenzyme, LuxS/M16 peptidase-like"/>
    <property type="match status" value="2"/>
</dbReference>
<evidence type="ECO:0000256" key="2">
    <source>
        <dbReference type="ARBA" id="ARBA00022670"/>
    </source>
</evidence>
<keyword evidence="12" id="KW-1185">Reference proteome</keyword>
<reference evidence="11 12" key="1">
    <citation type="submission" date="2024-07" db="EMBL/GenBank/DDBJ databases">
        <authorList>
            <person name="Hebao G."/>
        </authorList>
    </citation>
    <scope>NUCLEOTIDE SEQUENCE [LARGE SCALE GENOMIC DNA]</scope>
    <source>
        <strain evidence="11 12">ACCC 02193</strain>
    </source>
</reference>
<dbReference type="InterPro" id="IPR054733">
    <property type="entry name" value="PqqF_C_3"/>
</dbReference>
<evidence type="ECO:0000259" key="10">
    <source>
        <dbReference type="Pfam" id="PF22456"/>
    </source>
</evidence>
<gene>
    <name evidence="11" type="ORF">AB6T85_17135</name>
</gene>
<dbReference type="InterPro" id="IPR011249">
    <property type="entry name" value="Metalloenz_LuxS/M16"/>
</dbReference>
<evidence type="ECO:0000259" key="9">
    <source>
        <dbReference type="Pfam" id="PF22455"/>
    </source>
</evidence>
<protein>
    <submittedName>
        <fullName evidence="11">Insulinase family protein</fullName>
    </submittedName>
</protein>
<evidence type="ECO:0000256" key="5">
    <source>
        <dbReference type="ARBA" id="ARBA00022833"/>
    </source>
</evidence>
<evidence type="ECO:0000259" key="7">
    <source>
        <dbReference type="Pfam" id="PF00675"/>
    </source>
</evidence>
<evidence type="ECO:0000313" key="12">
    <source>
        <dbReference type="Proteomes" id="UP001565243"/>
    </source>
</evidence>
<evidence type="ECO:0000256" key="4">
    <source>
        <dbReference type="ARBA" id="ARBA00022801"/>
    </source>
</evidence>
<evidence type="ECO:0000256" key="3">
    <source>
        <dbReference type="ARBA" id="ARBA00022723"/>
    </source>
</evidence>
<sequence>MNGHSSSRVANGLRITLIHEPEATRAAALFRLSAGSLDEPARWPGLAHLLEHVLFAGSAGYQQEQRLMAWAPAHGARLNATTQAHFTAWFVEIAPERLGQALCRLSDMLARPLLATEAITAEAAAIEAEYRMLQSHGPTLCEAALSQAFAAPHPLHDFHVGSQRHFGDDAVALQQALRDWHQCWFHTGNLELWLSGPQPLQELEAMAEEAAAAFARAETVPAAPPLLQPTATRAFARAETAPAAPPLLRPTAPRAFARAETLPAAPPLLRLAPQRAFALQSAAAQHLQLSFLLNDPQPASLTLLRELLTDKASGSLLATLREQGLCDDISLLEPYRSARQSVASVRFQLSGLQLAQCARIEALFRRWLAQLSGLTQQQRAHYASLTQRRFSQLSPLDQLRDLALGFPPAQSTTPLPLPQSLSRLWVSPAVSAPSVRAQGFTLRLAAIDWPQAEPEPETPPALHFYSPASTPVTPALPVAKSALALVAAPVEPTLLLSVQPGLLPDRRSAALIEAALQPAMGDALHGGGELAFSRQHGLWQLRLSGQDALLAATLDRAIQALTDPPAATQAFGERLFYQAQQADDIAIRCLLAHLPDLLNSTSADALSALRWQATLYGGAANSAADLARLLTRLPGAVEPAQSPPHVFPTQPHYSCPTASRDAAVLVFCPLAEASAVCFASWQLLATLFEPRFFQRLRVEANVGYVVSCRFHQTAGQAGLLFALQSPALSTAELFGHIDRFIADMAATVDSQTTETLAASWLSLLPSLPESVPKNREHITAHWLYQQLNLPFSFVRPSPDRLRQAYRQLTASCARWWRLSNSA</sequence>
<dbReference type="InterPro" id="IPR050626">
    <property type="entry name" value="Peptidase_M16"/>
</dbReference>
<keyword evidence="2" id="KW-0645">Protease</keyword>
<evidence type="ECO:0000313" key="11">
    <source>
        <dbReference type="EMBL" id="MEY8772130.1"/>
    </source>
</evidence>
<feature type="domain" description="Coenzyme PQQ synthesis protein F N-terminal lobe" evidence="8">
    <location>
        <begin position="286"/>
        <end position="411"/>
    </location>
</feature>
<evidence type="ECO:0000256" key="6">
    <source>
        <dbReference type="ARBA" id="ARBA00023049"/>
    </source>
</evidence>
<feature type="domain" description="Coenzyme PQQ synthesis protein F-like C-terminal lobe" evidence="10">
    <location>
        <begin position="683"/>
        <end position="782"/>
    </location>
</feature>
<evidence type="ECO:0000259" key="8">
    <source>
        <dbReference type="Pfam" id="PF22454"/>
    </source>
</evidence>
<feature type="domain" description="Peptidase M16 N-terminal" evidence="7">
    <location>
        <begin position="15"/>
        <end position="151"/>
    </location>
</feature>
<name>A0ABV4EB88_9GAMM</name>
<keyword evidence="4" id="KW-0378">Hydrolase</keyword>
<dbReference type="InterPro" id="IPR054740">
    <property type="entry name" value="PqqF_N_2"/>
</dbReference>
<proteinExistence type="inferred from homology"/>
<dbReference type="Pfam" id="PF22454">
    <property type="entry name" value="PQQ_syn_pqqF_N_2"/>
    <property type="match status" value="1"/>
</dbReference>
<dbReference type="InterPro" id="IPR011765">
    <property type="entry name" value="Pept_M16_N"/>
</dbReference>
<keyword evidence="3" id="KW-0479">Metal-binding</keyword>
<dbReference type="PANTHER" id="PTHR43690:SF18">
    <property type="entry name" value="INSULIN-DEGRADING ENZYME-RELATED"/>
    <property type="match status" value="1"/>
</dbReference>
<organism evidence="11 12">
    <name type="scientific">Erwinia aeris</name>
    <dbReference type="NCBI Taxonomy" id="3239803"/>
    <lineage>
        <taxon>Bacteria</taxon>
        <taxon>Pseudomonadati</taxon>
        <taxon>Pseudomonadota</taxon>
        <taxon>Gammaproteobacteria</taxon>
        <taxon>Enterobacterales</taxon>
        <taxon>Erwiniaceae</taxon>
        <taxon>Erwinia</taxon>
    </lineage>
</organism>
<dbReference type="RefSeq" id="WP_369896249.1">
    <property type="nucleotide sequence ID" value="NZ_JBGFFX010000011.1"/>
</dbReference>
<comment type="similarity">
    <text evidence="1">Belongs to the peptidase M16 family.</text>
</comment>
<accession>A0ABV4EB88</accession>
<dbReference type="Pfam" id="PF00675">
    <property type="entry name" value="Peptidase_M16"/>
    <property type="match status" value="1"/>
</dbReference>
<keyword evidence="6" id="KW-0482">Metalloprotease</keyword>
<dbReference type="PANTHER" id="PTHR43690">
    <property type="entry name" value="NARDILYSIN"/>
    <property type="match status" value="1"/>
</dbReference>